<reference evidence="2 3" key="1">
    <citation type="journal article" date="2007" name="Nature">
        <title>Evolution of genes and genomes on the Drosophila phylogeny.</title>
        <authorList>
            <consortium name="Drosophila 12 Genomes Consortium"/>
            <person name="Clark A.G."/>
            <person name="Eisen M.B."/>
            <person name="Smith D.R."/>
            <person name="Bergman C.M."/>
            <person name="Oliver B."/>
            <person name="Markow T.A."/>
            <person name="Kaufman T.C."/>
            <person name="Kellis M."/>
            <person name="Gelbart W."/>
            <person name="Iyer V.N."/>
            <person name="Pollard D.A."/>
            <person name="Sackton T.B."/>
            <person name="Larracuente A.M."/>
            <person name="Singh N.D."/>
            <person name="Abad J.P."/>
            <person name="Abt D.N."/>
            <person name="Adryan B."/>
            <person name="Aguade M."/>
            <person name="Akashi H."/>
            <person name="Anderson W.W."/>
            <person name="Aquadro C.F."/>
            <person name="Ardell D.H."/>
            <person name="Arguello R."/>
            <person name="Artieri C.G."/>
            <person name="Barbash D.A."/>
            <person name="Barker D."/>
            <person name="Barsanti P."/>
            <person name="Batterham P."/>
            <person name="Batzoglou S."/>
            <person name="Begun D."/>
            <person name="Bhutkar A."/>
            <person name="Blanco E."/>
            <person name="Bosak S.A."/>
            <person name="Bradley R.K."/>
            <person name="Brand A.D."/>
            <person name="Brent M.R."/>
            <person name="Brooks A.N."/>
            <person name="Brown R.H."/>
            <person name="Butlin R.K."/>
            <person name="Caggese C."/>
            <person name="Calvi B.R."/>
            <person name="Bernardo de Carvalho A."/>
            <person name="Caspi A."/>
            <person name="Castrezana S."/>
            <person name="Celniker S.E."/>
            <person name="Chang J.L."/>
            <person name="Chapple C."/>
            <person name="Chatterji S."/>
            <person name="Chinwalla A."/>
            <person name="Civetta A."/>
            <person name="Clifton S.W."/>
            <person name="Comeron J.M."/>
            <person name="Costello J.C."/>
            <person name="Coyne J.A."/>
            <person name="Daub J."/>
            <person name="David R.G."/>
            <person name="Delcher A.L."/>
            <person name="Delehaunty K."/>
            <person name="Do C.B."/>
            <person name="Ebling H."/>
            <person name="Edwards K."/>
            <person name="Eickbush T."/>
            <person name="Evans J.D."/>
            <person name="Filipski A."/>
            <person name="Findeiss S."/>
            <person name="Freyhult E."/>
            <person name="Fulton L."/>
            <person name="Fulton R."/>
            <person name="Garcia A.C."/>
            <person name="Gardiner A."/>
            <person name="Garfield D.A."/>
            <person name="Garvin B.E."/>
            <person name="Gibson G."/>
            <person name="Gilbert D."/>
            <person name="Gnerre S."/>
            <person name="Godfrey J."/>
            <person name="Good R."/>
            <person name="Gotea V."/>
            <person name="Gravely B."/>
            <person name="Greenberg A.J."/>
            <person name="Griffiths-Jones S."/>
            <person name="Gross S."/>
            <person name="Guigo R."/>
            <person name="Gustafson E.A."/>
            <person name="Haerty W."/>
            <person name="Hahn M.W."/>
            <person name="Halligan D.L."/>
            <person name="Halpern A.L."/>
            <person name="Halter G.M."/>
            <person name="Han M.V."/>
            <person name="Heger A."/>
            <person name="Hillier L."/>
            <person name="Hinrichs A.S."/>
            <person name="Holmes I."/>
            <person name="Hoskins R.A."/>
            <person name="Hubisz M.J."/>
            <person name="Hultmark D."/>
            <person name="Huntley M.A."/>
            <person name="Jaffe D.B."/>
            <person name="Jagadeeshan S."/>
            <person name="Jeck W.R."/>
            <person name="Johnson J."/>
            <person name="Jones C.D."/>
            <person name="Jordan W.C."/>
            <person name="Karpen G.H."/>
            <person name="Kataoka E."/>
            <person name="Keightley P.D."/>
            <person name="Kheradpour P."/>
            <person name="Kirkness E.F."/>
            <person name="Koerich L.B."/>
            <person name="Kristiansen K."/>
            <person name="Kudrna D."/>
            <person name="Kulathinal R.J."/>
            <person name="Kumar S."/>
            <person name="Kwok R."/>
            <person name="Lander E."/>
            <person name="Langley C.H."/>
            <person name="Lapoint R."/>
            <person name="Lazzaro B.P."/>
            <person name="Lee S.J."/>
            <person name="Levesque L."/>
            <person name="Li R."/>
            <person name="Lin C.F."/>
            <person name="Lin M.F."/>
            <person name="Lindblad-Toh K."/>
            <person name="Llopart A."/>
            <person name="Long M."/>
            <person name="Low L."/>
            <person name="Lozovsky E."/>
            <person name="Lu J."/>
            <person name="Luo M."/>
            <person name="Machado C.A."/>
            <person name="Makalowski W."/>
            <person name="Marzo M."/>
            <person name="Matsuda M."/>
            <person name="Matzkin L."/>
            <person name="McAllister B."/>
            <person name="McBride C.S."/>
            <person name="McKernan B."/>
            <person name="McKernan K."/>
            <person name="Mendez-Lago M."/>
            <person name="Minx P."/>
            <person name="Mollenhauer M.U."/>
            <person name="Montooth K."/>
            <person name="Mount S.M."/>
            <person name="Mu X."/>
            <person name="Myers E."/>
            <person name="Negre B."/>
            <person name="Newfeld S."/>
            <person name="Nielsen R."/>
            <person name="Noor M.A."/>
            <person name="O'Grady P."/>
            <person name="Pachter L."/>
            <person name="Papaceit M."/>
            <person name="Parisi M.J."/>
            <person name="Parisi M."/>
            <person name="Parts L."/>
            <person name="Pedersen J.S."/>
            <person name="Pesole G."/>
            <person name="Phillippy A.M."/>
            <person name="Ponting C.P."/>
            <person name="Pop M."/>
            <person name="Porcelli D."/>
            <person name="Powell J.R."/>
            <person name="Prohaska S."/>
            <person name="Pruitt K."/>
            <person name="Puig M."/>
            <person name="Quesneville H."/>
            <person name="Ram K.R."/>
            <person name="Rand D."/>
            <person name="Rasmussen M.D."/>
            <person name="Reed L.K."/>
            <person name="Reenan R."/>
            <person name="Reily A."/>
            <person name="Remington K.A."/>
            <person name="Rieger T.T."/>
            <person name="Ritchie M.G."/>
            <person name="Robin C."/>
            <person name="Rogers Y.H."/>
            <person name="Rohde C."/>
            <person name="Rozas J."/>
            <person name="Rubenfield M.J."/>
            <person name="Ruiz A."/>
            <person name="Russo S."/>
            <person name="Salzberg S.L."/>
            <person name="Sanchez-Gracia A."/>
            <person name="Saranga D.J."/>
            <person name="Sato H."/>
            <person name="Schaeffer S.W."/>
            <person name="Schatz M.C."/>
            <person name="Schlenke T."/>
            <person name="Schwartz R."/>
            <person name="Segarra C."/>
            <person name="Singh R.S."/>
            <person name="Sirot L."/>
            <person name="Sirota M."/>
            <person name="Sisneros N.B."/>
            <person name="Smith C.D."/>
            <person name="Smith T.F."/>
            <person name="Spieth J."/>
            <person name="Stage D.E."/>
            <person name="Stark A."/>
            <person name="Stephan W."/>
            <person name="Strausberg R.L."/>
            <person name="Strempel S."/>
            <person name="Sturgill D."/>
            <person name="Sutton G."/>
            <person name="Sutton G.G."/>
            <person name="Tao W."/>
            <person name="Teichmann S."/>
            <person name="Tobari Y.N."/>
            <person name="Tomimura Y."/>
            <person name="Tsolas J.M."/>
            <person name="Valente V.L."/>
            <person name="Venter E."/>
            <person name="Venter J.C."/>
            <person name="Vicario S."/>
            <person name="Vieira F.G."/>
            <person name="Vilella A.J."/>
            <person name="Villasante A."/>
            <person name="Walenz B."/>
            <person name="Wang J."/>
            <person name="Wasserman M."/>
            <person name="Watts T."/>
            <person name="Wilson D."/>
            <person name="Wilson R.K."/>
            <person name="Wing R.A."/>
            <person name="Wolfner M.F."/>
            <person name="Wong A."/>
            <person name="Wong G.K."/>
            <person name="Wu C.I."/>
            <person name="Wu G."/>
            <person name="Yamamoto D."/>
            <person name="Yang H.P."/>
            <person name="Yang S.P."/>
            <person name="Yorke J.A."/>
            <person name="Yoshida K."/>
            <person name="Zdobnov E."/>
            <person name="Zhang P."/>
            <person name="Zhang Y."/>
            <person name="Zimin A.V."/>
            <person name="Baldwin J."/>
            <person name="Abdouelleil A."/>
            <person name="Abdulkadir J."/>
            <person name="Abebe A."/>
            <person name="Abera B."/>
            <person name="Abreu J."/>
            <person name="Acer S.C."/>
            <person name="Aftuck L."/>
            <person name="Alexander A."/>
            <person name="An P."/>
            <person name="Anderson E."/>
            <person name="Anderson S."/>
            <person name="Arachi H."/>
            <person name="Azer M."/>
            <person name="Bachantsang P."/>
            <person name="Barry A."/>
            <person name="Bayul T."/>
            <person name="Berlin A."/>
            <person name="Bessette D."/>
            <person name="Bloom T."/>
            <person name="Blye J."/>
            <person name="Boguslavskiy L."/>
            <person name="Bonnet C."/>
            <person name="Boukhgalter B."/>
            <person name="Bourzgui I."/>
            <person name="Brown A."/>
            <person name="Cahill P."/>
            <person name="Channer S."/>
            <person name="Cheshatsang Y."/>
            <person name="Chuda L."/>
            <person name="Citroen M."/>
            <person name="Collymore A."/>
            <person name="Cooke P."/>
            <person name="Costello M."/>
            <person name="D'Aco K."/>
            <person name="Daza R."/>
            <person name="De Haan G."/>
            <person name="DeGray S."/>
            <person name="DeMaso C."/>
            <person name="Dhargay N."/>
            <person name="Dooley K."/>
            <person name="Dooley E."/>
            <person name="Doricent M."/>
            <person name="Dorje P."/>
            <person name="Dorjee K."/>
            <person name="Dupes A."/>
            <person name="Elong R."/>
            <person name="Falk J."/>
            <person name="Farina A."/>
            <person name="Faro S."/>
            <person name="Ferguson D."/>
            <person name="Fisher S."/>
            <person name="Foley C.D."/>
            <person name="Franke A."/>
            <person name="Friedrich D."/>
            <person name="Gadbois L."/>
            <person name="Gearin G."/>
            <person name="Gearin C.R."/>
            <person name="Giannoukos G."/>
            <person name="Goode T."/>
            <person name="Graham J."/>
            <person name="Grandbois E."/>
            <person name="Grewal S."/>
            <person name="Gyaltsen K."/>
            <person name="Hafez N."/>
            <person name="Hagos B."/>
            <person name="Hall J."/>
            <person name="Henson C."/>
            <person name="Hollinger A."/>
            <person name="Honan T."/>
            <person name="Huard M.D."/>
            <person name="Hughes L."/>
            <person name="Hurhula B."/>
            <person name="Husby M.E."/>
            <person name="Kamat A."/>
            <person name="Kanga B."/>
            <person name="Kashin S."/>
            <person name="Khazanovich D."/>
            <person name="Kisner P."/>
            <person name="Lance K."/>
            <person name="Lara M."/>
            <person name="Lee W."/>
            <person name="Lennon N."/>
            <person name="Letendre F."/>
            <person name="LeVine R."/>
            <person name="Lipovsky A."/>
            <person name="Liu X."/>
            <person name="Liu J."/>
            <person name="Liu S."/>
            <person name="Lokyitsang T."/>
            <person name="Lokyitsang Y."/>
            <person name="Lubonja R."/>
            <person name="Lui A."/>
            <person name="MacDonald P."/>
            <person name="Magnisalis V."/>
            <person name="Maru K."/>
            <person name="Matthews C."/>
            <person name="McCusker W."/>
            <person name="McDonough S."/>
            <person name="Mehta T."/>
            <person name="Meldrim J."/>
            <person name="Meneus L."/>
            <person name="Mihai O."/>
            <person name="Mihalev A."/>
            <person name="Mihova T."/>
            <person name="Mittelman R."/>
            <person name="Mlenga V."/>
            <person name="Montmayeur A."/>
            <person name="Mulrain L."/>
            <person name="Navidi A."/>
            <person name="Naylor J."/>
            <person name="Negash T."/>
            <person name="Nguyen T."/>
            <person name="Nguyen N."/>
            <person name="Nicol R."/>
            <person name="Norbu C."/>
            <person name="Norbu N."/>
            <person name="Novod N."/>
            <person name="O'Neill B."/>
            <person name="Osman S."/>
            <person name="Markiewicz E."/>
            <person name="Oyono O.L."/>
            <person name="Patti C."/>
            <person name="Phunkhang P."/>
            <person name="Pierre F."/>
            <person name="Priest M."/>
            <person name="Raghuraman S."/>
            <person name="Rege F."/>
            <person name="Reyes R."/>
            <person name="Rise C."/>
            <person name="Rogov P."/>
            <person name="Ross K."/>
            <person name="Ryan E."/>
            <person name="Settipalli S."/>
            <person name="Shea T."/>
            <person name="Sherpa N."/>
            <person name="Shi L."/>
            <person name="Shih D."/>
            <person name="Sparrow T."/>
            <person name="Spaulding J."/>
            <person name="Stalker J."/>
            <person name="Stange-Thomann N."/>
            <person name="Stavropoulos S."/>
            <person name="Stone C."/>
            <person name="Strader C."/>
            <person name="Tesfaye S."/>
            <person name="Thomson T."/>
            <person name="Thoulutsang Y."/>
            <person name="Thoulutsang D."/>
            <person name="Topham K."/>
            <person name="Topping I."/>
            <person name="Tsamla T."/>
            <person name="Vassiliev H."/>
            <person name="Vo A."/>
            <person name="Wangchuk T."/>
            <person name="Wangdi T."/>
            <person name="Weiand M."/>
            <person name="Wilkinson J."/>
            <person name="Wilson A."/>
            <person name="Yadav S."/>
            <person name="Young G."/>
            <person name="Yu Q."/>
            <person name="Zembek L."/>
            <person name="Zhong D."/>
            <person name="Zimmer A."/>
            <person name="Zwirko Z."/>
            <person name="Jaffe D.B."/>
            <person name="Alvarez P."/>
            <person name="Brockman W."/>
            <person name="Butler J."/>
            <person name="Chin C."/>
            <person name="Gnerre S."/>
            <person name="Grabherr M."/>
            <person name="Kleber M."/>
            <person name="Mauceli E."/>
            <person name="MacCallum I."/>
        </authorList>
    </citation>
    <scope>NUCLEOTIDE SEQUENCE [LARGE SCALE GENOMIC DNA]</scope>
    <source>
        <strain evidence="3">Tucson 15010-1051.87</strain>
    </source>
</reference>
<gene>
    <name evidence="2" type="primary">Dvir\GJ21292</name>
    <name evidence="2" type="ORF">Dvir_GJ21292</name>
</gene>
<sequence length="179" mass="21335">MRNDLFLFGLFLTLMRLGFYHAADFKFTNVICKSYNESWFLIHNCRLKAVNRHKTSYNFNGTILYPGNHIIINIQLFKKENGYKPWLYKITFDLCRFLKKAYNPVAILVFKLFKDYSNFNHPCPFVGRQLINDLHLSYDALPLPMPTGEFLIEIDCFFDLKILLSTKLYFQIREDFTRS</sequence>
<name>B4LN87_DROVI</name>
<evidence type="ECO:0000313" key="2">
    <source>
        <dbReference type="EMBL" id="EDW60091.2"/>
    </source>
</evidence>
<dbReference type="Proteomes" id="UP000008792">
    <property type="component" value="Unassembled WGS sequence"/>
</dbReference>
<dbReference type="InParanoid" id="B4LN87"/>
<keyword evidence="3" id="KW-1185">Reference proteome</keyword>
<evidence type="ECO:0000256" key="1">
    <source>
        <dbReference type="SAM" id="SignalP"/>
    </source>
</evidence>
<organism evidence="2 3">
    <name type="scientific">Drosophila virilis</name>
    <name type="common">Fruit fly</name>
    <dbReference type="NCBI Taxonomy" id="7244"/>
    <lineage>
        <taxon>Eukaryota</taxon>
        <taxon>Metazoa</taxon>
        <taxon>Ecdysozoa</taxon>
        <taxon>Arthropoda</taxon>
        <taxon>Hexapoda</taxon>
        <taxon>Insecta</taxon>
        <taxon>Pterygota</taxon>
        <taxon>Neoptera</taxon>
        <taxon>Endopterygota</taxon>
        <taxon>Diptera</taxon>
        <taxon>Brachycera</taxon>
        <taxon>Muscomorpha</taxon>
        <taxon>Ephydroidea</taxon>
        <taxon>Drosophilidae</taxon>
        <taxon>Drosophila</taxon>
    </lineage>
</organism>
<accession>B4LN87</accession>
<keyword evidence="1" id="KW-0732">Signal</keyword>
<dbReference type="AlphaFoldDB" id="B4LN87"/>
<dbReference type="PANTHER" id="PTHR20898:SF0">
    <property type="entry name" value="DAEDALUS ON 3-RELATED"/>
    <property type="match status" value="1"/>
</dbReference>
<evidence type="ECO:0008006" key="4">
    <source>
        <dbReference type="Google" id="ProtNLM"/>
    </source>
</evidence>
<dbReference type="SMART" id="SM00697">
    <property type="entry name" value="DM8"/>
    <property type="match status" value="1"/>
</dbReference>
<dbReference type="OrthoDB" id="7940892at2759"/>
<dbReference type="EMBL" id="CH940648">
    <property type="protein sequence ID" value="EDW60091.2"/>
    <property type="molecule type" value="Genomic_DNA"/>
</dbReference>
<feature type="chain" id="PRO_5006457338" description="MD-2-related lipid-recognition domain-containing protein" evidence="1">
    <location>
        <begin position="23"/>
        <end position="179"/>
    </location>
</feature>
<feature type="signal peptide" evidence="1">
    <location>
        <begin position="1"/>
        <end position="22"/>
    </location>
</feature>
<protein>
    <recommendedName>
        <fullName evidence="4">MD-2-related lipid-recognition domain-containing protein</fullName>
    </recommendedName>
</protein>
<dbReference type="Pfam" id="PF06477">
    <property type="entry name" value="DUF1091"/>
    <property type="match status" value="1"/>
</dbReference>
<dbReference type="InterPro" id="IPR010512">
    <property type="entry name" value="DUF1091"/>
</dbReference>
<proteinExistence type="predicted"/>
<dbReference type="PANTHER" id="PTHR20898">
    <property type="entry name" value="DAEDALUS ON 3-RELATED-RELATED"/>
    <property type="match status" value="1"/>
</dbReference>
<evidence type="ECO:0000313" key="3">
    <source>
        <dbReference type="Proteomes" id="UP000008792"/>
    </source>
</evidence>
<dbReference type="HOGENOM" id="CLU_116900_0_1_1"/>